<feature type="compositionally biased region" description="Basic and acidic residues" evidence="1">
    <location>
        <begin position="10"/>
        <end position="20"/>
    </location>
</feature>
<feature type="region of interest" description="Disordered" evidence="1">
    <location>
        <begin position="1"/>
        <end position="20"/>
    </location>
</feature>
<reference evidence="4" key="1">
    <citation type="submission" date="2016-10" db="EMBL/GenBank/DDBJ databases">
        <authorList>
            <person name="de Groot N.N."/>
        </authorList>
    </citation>
    <scope>NUCLEOTIDE SEQUENCE [LARGE SCALE GENOMIC DNA]</scope>
    <source>
        <strain evidence="4">CPCC 202695</strain>
    </source>
</reference>
<evidence type="ECO:0000256" key="1">
    <source>
        <dbReference type="SAM" id="MobiDB-lite"/>
    </source>
</evidence>
<keyword evidence="2" id="KW-0812">Transmembrane</keyword>
<dbReference type="EMBL" id="SODL02000005">
    <property type="protein sequence ID" value="MCP2368552.1"/>
    <property type="molecule type" value="Genomic_DNA"/>
</dbReference>
<dbReference type="EMBL" id="LT629755">
    <property type="protein sequence ID" value="SDR75312.1"/>
    <property type="molecule type" value="Genomic_DNA"/>
</dbReference>
<feature type="transmembrane region" description="Helical" evidence="2">
    <location>
        <begin position="207"/>
        <end position="228"/>
    </location>
</feature>
<reference evidence="5" key="2">
    <citation type="submission" date="2016-10" db="EMBL/GenBank/DDBJ databases">
        <authorList>
            <person name="Varghese N."/>
            <person name="Submissions S."/>
        </authorList>
    </citation>
    <scope>NUCLEOTIDE SEQUENCE [LARGE SCALE GENOMIC DNA]</scope>
    <source>
        <strain evidence="5">CPCC 202695</strain>
    </source>
</reference>
<keyword evidence="2" id="KW-1133">Transmembrane helix</keyword>
<dbReference type="Proteomes" id="UP000893823">
    <property type="component" value="Unassembled WGS sequence"/>
</dbReference>
<evidence type="ECO:0000256" key="2">
    <source>
        <dbReference type="SAM" id="Phobius"/>
    </source>
</evidence>
<dbReference type="STRING" id="589382.SAMN04489721_0181"/>
<evidence type="ECO:0000313" key="3">
    <source>
        <dbReference type="EMBL" id="MCP2368552.1"/>
    </source>
</evidence>
<evidence type="ECO:0000313" key="6">
    <source>
        <dbReference type="Proteomes" id="UP000893823"/>
    </source>
</evidence>
<feature type="transmembrane region" description="Helical" evidence="2">
    <location>
        <begin position="234"/>
        <end position="254"/>
    </location>
</feature>
<dbReference type="Proteomes" id="UP000199482">
    <property type="component" value="Chromosome I"/>
</dbReference>
<gene>
    <name evidence="3" type="ORF">BCL57_002728</name>
    <name evidence="4" type="ORF">SAMN04489721_0181</name>
</gene>
<organism evidence="4 5">
    <name type="scientific">Agromyces flavus</name>
    <dbReference type="NCBI Taxonomy" id="589382"/>
    <lineage>
        <taxon>Bacteria</taxon>
        <taxon>Bacillati</taxon>
        <taxon>Actinomycetota</taxon>
        <taxon>Actinomycetes</taxon>
        <taxon>Micrococcales</taxon>
        <taxon>Microbacteriaceae</taxon>
        <taxon>Agromyces</taxon>
    </lineage>
</organism>
<accession>A0A1H1LLR2</accession>
<dbReference type="AlphaFoldDB" id="A0A1H1LLR2"/>
<keyword evidence="2" id="KW-0472">Membrane</keyword>
<name>A0A1H1LLR2_9MICO</name>
<protein>
    <submittedName>
        <fullName evidence="4">Uncharacterized protein</fullName>
    </submittedName>
</protein>
<evidence type="ECO:0000313" key="4">
    <source>
        <dbReference type="EMBL" id="SDR75312.1"/>
    </source>
</evidence>
<dbReference type="RefSeq" id="WP_092668494.1">
    <property type="nucleotide sequence ID" value="NZ_BMDN01000005.1"/>
</dbReference>
<feature type="compositionally biased region" description="Low complexity" evidence="1">
    <location>
        <begin position="147"/>
        <end position="158"/>
    </location>
</feature>
<reference evidence="3" key="3">
    <citation type="submission" date="2022-06" db="EMBL/GenBank/DDBJ databases">
        <title>Genomic Encyclopedia of Type Strains, Phase III (KMG-III): the genomes of soil and plant-associated and newly described type strains.</title>
        <authorList>
            <person name="Whitman W."/>
        </authorList>
    </citation>
    <scope>NUCLEOTIDE SEQUENCE</scope>
    <source>
        <strain evidence="3">CPCC 202695</strain>
    </source>
</reference>
<feature type="region of interest" description="Disordered" evidence="1">
    <location>
        <begin position="125"/>
        <end position="158"/>
    </location>
</feature>
<proteinExistence type="predicted"/>
<keyword evidence="6" id="KW-1185">Reference proteome</keyword>
<evidence type="ECO:0000313" key="5">
    <source>
        <dbReference type="Proteomes" id="UP000199482"/>
    </source>
</evidence>
<sequence length="421" mass="45708">MGDTAYFHRHMPDSPKGREIERIDDSGQRIVTRATQIESLGERMLRAADTLKLMVDGQVGKGLSLDEVREQGEDVHADLRKAGERYKPSGTALKAYGQVVAEVAPGLNRAAGDCESLWETVRSRAADVDEAEDTPTAEDGSTDARESATASATSTLSTAKEEWEEAARRFDGYYDTWDEAYDDAVAGLRDANDDGVKDGFWDDALPFVEALVTVLEYVGIALVLAALIVGGPLIAALATIVAILTLLGTIILFAKSRKDGKDLTMAIIGVIPFGKFAKLANLESIASAGSRFPKLSGFRNMMLAGDEFAALRTHLGRIDDLARADWGTGAMRTFDQATAGSRFIQRVISGSPYVWENTTFTRSADTFFGRLLGVGDSATNAGAWDLHWGYRQAQVTAYSVVDWVSDQVSTAQQNRTVDSWR</sequence>